<keyword evidence="2" id="KW-1185">Reference proteome</keyword>
<dbReference type="EMBL" id="JACEOL010000018">
    <property type="protein sequence ID" value="MBA4601795.1"/>
    <property type="molecule type" value="Genomic_DNA"/>
</dbReference>
<protein>
    <submittedName>
        <fullName evidence="1">Uncharacterized protein</fullName>
    </submittedName>
</protein>
<accession>A0A7W1XRP1</accession>
<name>A0A7W1XRP1_9BACL</name>
<dbReference type="PROSITE" id="PS51257">
    <property type="entry name" value="PROKAR_LIPOPROTEIN"/>
    <property type="match status" value="1"/>
</dbReference>
<dbReference type="RefSeq" id="WP_181738644.1">
    <property type="nucleotide sequence ID" value="NZ_JACEOL010000018.1"/>
</dbReference>
<organism evidence="1 2">
    <name type="scientific">Thermoactinomyces mirandus</name>
    <dbReference type="NCBI Taxonomy" id="2756294"/>
    <lineage>
        <taxon>Bacteria</taxon>
        <taxon>Bacillati</taxon>
        <taxon>Bacillota</taxon>
        <taxon>Bacilli</taxon>
        <taxon>Bacillales</taxon>
        <taxon>Thermoactinomycetaceae</taxon>
        <taxon>Thermoactinomyces</taxon>
    </lineage>
</organism>
<evidence type="ECO:0000313" key="2">
    <source>
        <dbReference type="Proteomes" id="UP000538292"/>
    </source>
</evidence>
<gene>
    <name evidence="1" type="ORF">H2C83_05560</name>
</gene>
<reference evidence="1 2" key="1">
    <citation type="submission" date="2020-07" db="EMBL/GenBank/DDBJ databases">
        <title>Thermoactinomyces phylogeny.</title>
        <authorList>
            <person name="Dunlap C."/>
        </authorList>
    </citation>
    <scope>NUCLEOTIDE SEQUENCE [LARGE SCALE GENOMIC DNA]</scope>
    <source>
        <strain evidence="1 2">AMNI-1</strain>
    </source>
</reference>
<proteinExistence type="predicted"/>
<dbReference type="Proteomes" id="UP000538292">
    <property type="component" value="Unassembled WGS sequence"/>
</dbReference>
<dbReference type="AlphaFoldDB" id="A0A7W1XRP1"/>
<sequence length="190" mass="22107">MRKIINIVLILILVLLAVVFLSSCSLNIEDARVTSGENTIEVKNIDLRDVIFTADIYINKKFIQHYQMKSGQSEKGLLREKNVESTIQEYGAEEGFDFYGNIKLFVYTLSYELDTLQPNEGKIAVLGPCFIEIDGKMQLLNVDLPKDQYVSVINRFNISEEDKNTLVQFYDEFTNWRYVYRMKSMPYQAR</sequence>
<evidence type="ECO:0000313" key="1">
    <source>
        <dbReference type="EMBL" id="MBA4601795.1"/>
    </source>
</evidence>
<comment type="caution">
    <text evidence="1">The sequence shown here is derived from an EMBL/GenBank/DDBJ whole genome shotgun (WGS) entry which is preliminary data.</text>
</comment>